<proteinExistence type="predicted"/>
<feature type="signal peptide" evidence="1">
    <location>
        <begin position="1"/>
        <end position="16"/>
    </location>
</feature>
<name>A0A9P4K6S3_9PLEO</name>
<evidence type="ECO:0000313" key="3">
    <source>
        <dbReference type="Proteomes" id="UP000800093"/>
    </source>
</evidence>
<gene>
    <name evidence="2" type="ORF">CC78DRAFT_286302</name>
</gene>
<reference evidence="3" key="1">
    <citation type="journal article" date="2020" name="Stud. Mycol.">
        <title>101 Dothideomycetes genomes: A test case for predicting lifestyles and emergence of pathogens.</title>
        <authorList>
            <person name="Haridas S."/>
            <person name="Albert R."/>
            <person name="Binder M."/>
            <person name="Bloem J."/>
            <person name="LaButti K."/>
            <person name="Salamov A."/>
            <person name="Andreopoulos B."/>
            <person name="Baker S."/>
            <person name="Barry K."/>
            <person name="Bills G."/>
            <person name="Bluhm B."/>
            <person name="Cannon C."/>
            <person name="Castanera R."/>
            <person name="Culley D."/>
            <person name="Daum C."/>
            <person name="Ezra D."/>
            <person name="Gonzalez J."/>
            <person name="Henrissat B."/>
            <person name="Kuo A."/>
            <person name="Liang C."/>
            <person name="Lipzen A."/>
            <person name="Lutzoni F."/>
            <person name="Magnuson J."/>
            <person name="Mondo S."/>
            <person name="Nolan M."/>
            <person name="Ohm R."/>
            <person name="Pangilinan J."/>
            <person name="Park H.-J."/>
            <person name="Ramirez L."/>
            <person name="Alfaro M."/>
            <person name="Sun H."/>
            <person name="Tritt A."/>
            <person name="Yoshinaga Y."/>
            <person name="Zwiers L.-H."/>
            <person name="Turgeon B."/>
            <person name="Goodwin S."/>
            <person name="Spatafora J."/>
            <person name="Crous P."/>
            <person name="Grigoriev I."/>
        </authorList>
    </citation>
    <scope>NUCLEOTIDE SEQUENCE [LARGE SCALE GENOMIC DNA]</scope>
    <source>
        <strain evidence="3">CBS 304.66</strain>
    </source>
</reference>
<evidence type="ECO:0000256" key="1">
    <source>
        <dbReference type="SAM" id="SignalP"/>
    </source>
</evidence>
<dbReference type="OrthoDB" id="10613661at2759"/>
<keyword evidence="3" id="KW-1185">Reference proteome</keyword>
<dbReference type="EMBL" id="ML986629">
    <property type="protein sequence ID" value="KAF2263153.1"/>
    <property type="molecule type" value="Genomic_DNA"/>
</dbReference>
<keyword evidence="1" id="KW-0732">Signal</keyword>
<organism evidence="2 3">
    <name type="scientific">Lojkania enalia</name>
    <dbReference type="NCBI Taxonomy" id="147567"/>
    <lineage>
        <taxon>Eukaryota</taxon>
        <taxon>Fungi</taxon>
        <taxon>Dikarya</taxon>
        <taxon>Ascomycota</taxon>
        <taxon>Pezizomycotina</taxon>
        <taxon>Dothideomycetes</taxon>
        <taxon>Pleosporomycetidae</taxon>
        <taxon>Pleosporales</taxon>
        <taxon>Pleosporales incertae sedis</taxon>
        <taxon>Lojkania</taxon>
    </lineage>
</organism>
<dbReference type="AlphaFoldDB" id="A0A9P4K6S3"/>
<sequence length="123" mass="12177">MKFFAVAAALIAAVSAGYPTYEEDVCTVVTITTTVTAGHVPSAPGHYGPTAPAPYPTTSSGPYYPSVPASSGTGYPVYPTGTAAPSGTGVYYPPSPPEFTGAASAVKIPAVAAGVVGLAAYFL</sequence>
<dbReference type="Proteomes" id="UP000800093">
    <property type="component" value="Unassembled WGS sequence"/>
</dbReference>
<accession>A0A9P4K6S3</accession>
<protein>
    <submittedName>
        <fullName evidence="2">Uncharacterized protein</fullName>
    </submittedName>
</protein>
<feature type="chain" id="PRO_5040331312" evidence="1">
    <location>
        <begin position="17"/>
        <end position="123"/>
    </location>
</feature>
<evidence type="ECO:0000313" key="2">
    <source>
        <dbReference type="EMBL" id="KAF2263153.1"/>
    </source>
</evidence>
<comment type="caution">
    <text evidence="2">The sequence shown here is derived from an EMBL/GenBank/DDBJ whole genome shotgun (WGS) entry which is preliminary data.</text>
</comment>